<evidence type="ECO:0000313" key="3">
    <source>
        <dbReference type="Proteomes" id="UP000183940"/>
    </source>
</evidence>
<comment type="caution">
    <text evidence="2">The sequence shown here is derived from an EMBL/GenBank/DDBJ whole genome shotgun (WGS) entry which is preliminary data.</text>
</comment>
<keyword evidence="3" id="KW-1185">Reference proteome</keyword>
<dbReference type="Pfam" id="PF01850">
    <property type="entry name" value="PIN"/>
    <property type="match status" value="1"/>
</dbReference>
<dbReference type="InterPro" id="IPR052919">
    <property type="entry name" value="TA_system_RNase"/>
</dbReference>
<reference evidence="2" key="1">
    <citation type="submission" date="2016-10" db="EMBL/GenBank/DDBJ databases">
        <title>CRISPR-Cas defence system in Roseofilum reptotaenium: evidence of a bacteriophage-cyanobacterium arms race in the coral black band disease.</title>
        <authorList>
            <person name="Buerger P."/>
            <person name="Wood-Charlson E.M."/>
            <person name="Weynberg K.D."/>
            <person name="Willis B."/>
            <person name="Van Oppen M.J."/>
        </authorList>
    </citation>
    <scope>NUCLEOTIDE SEQUENCE [LARGE SCALE GENOMIC DNA]</scope>
    <source>
        <strain evidence="2">AO1-A</strain>
    </source>
</reference>
<evidence type="ECO:0000259" key="1">
    <source>
        <dbReference type="Pfam" id="PF01850"/>
    </source>
</evidence>
<dbReference type="Gene3D" id="3.40.50.1010">
    <property type="entry name" value="5'-nuclease"/>
    <property type="match status" value="1"/>
</dbReference>
<proteinExistence type="predicted"/>
<feature type="domain" description="PIN" evidence="1">
    <location>
        <begin position="5"/>
        <end position="124"/>
    </location>
</feature>
<dbReference type="PANTHER" id="PTHR36173">
    <property type="entry name" value="RIBONUCLEASE VAPC16-RELATED"/>
    <property type="match status" value="1"/>
</dbReference>
<accession>A0A1L9QNS4</accession>
<dbReference type="EMBL" id="MLAW01000033">
    <property type="protein sequence ID" value="OJJ24321.1"/>
    <property type="molecule type" value="Genomic_DNA"/>
</dbReference>
<sequence length="133" mass="15009">MLQAIVDTHAVIWYIFADSRLSQIARMTIEQAATDGHQVGFSSITLAEIIYLSEKGRIPPLTLNELLAEVDRPNSVLMEVPFNRQIAQTMQSIDRAQVPDLPDRIIAATALYHNIPLISRDRKIQLSTINTIW</sequence>
<dbReference type="CDD" id="cd09872">
    <property type="entry name" value="PIN_Sll0205-like"/>
    <property type="match status" value="1"/>
</dbReference>
<dbReference type="STRING" id="1925591.BI308_17195"/>
<evidence type="ECO:0000313" key="2">
    <source>
        <dbReference type="EMBL" id="OJJ24321.1"/>
    </source>
</evidence>
<protein>
    <submittedName>
        <fullName evidence="2">PIN domain protein</fullName>
    </submittedName>
</protein>
<gene>
    <name evidence="2" type="ORF">BI308_17195</name>
</gene>
<dbReference type="PANTHER" id="PTHR36173:SF1">
    <property type="entry name" value="RIBONUCLEASE VAPC22"/>
    <property type="match status" value="1"/>
</dbReference>
<dbReference type="SUPFAM" id="SSF88723">
    <property type="entry name" value="PIN domain-like"/>
    <property type="match status" value="1"/>
</dbReference>
<name>A0A1L9QNS4_9CYAN</name>
<dbReference type="InterPro" id="IPR041705">
    <property type="entry name" value="PIN_Sll0205"/>
</dbReference>
<dbReference type="Proteomes" id="UP000183940">
    <property type="component" value="Unassembled WGS sequence"/>
</dbReference>
<dbReference type="InterPro" id="IPR029060">
    <property type="entry name" value="PIN-like_dom_sf"/>
</dbReference>
<dbReference type="AlphaFoldDB" id="A0A1L9QNS4"/>
<dbReference type="InterPro" id="IPR002716">
    <property type="entry name" value="PIN_dom"/>
</dbReference>
<organism evidence="2 3">
    <name type="scientific">Roseofilum reptotaenium AO1-A</name>
    <dbReference type="NCBI Taxonomy" id="1925591"/>
    <lineage>
        <taxon>Bacteria</taxon>
        <taxon>Bacillati</taxon>
        <taxon>Cyanobacteriota</taxon>
        <taxon>Cyanophyceae</taxon>
        <taxon>Desertifilales</taxon>
        <taxon>Desertifilaceae</taxon>
        <taxon>Roseofilum</taxon>
    </lineage>
</organism>